<evidence type="ECO:0000256" key="1">
    <source>
        <dbReference type="ARBA" id="ARBA00004935"/>
    </source>
</evidence>
<dbReference type="EMBL" id="CAMGYJ010000006">
    <property type="protein sequence ID" value="CAI0433013.1"/>
    <property type="molecule type" value="Genomic_DNA"/>
</dbReference>
<organism evidence="8 9">
    <name type="scientific">Linum tenue</name>
    <dbReference type="NCBI Taxonomy" id="586396"/>
    <lineage>
        <taxon>Eukaryota</taxon>
        <taxon>Viridiplantae</taxon>
        <taxon>Streptophyta</taxon>
        <taxon>Embryophyta</taxon>
        <taxon>Tracheophyta</taxon>
        <taxon>Spermatophyta</taxon>
        <taxon>Magnoliopsida</taxon>
        <taxon>eudicotyledons</taxon>
        <taxon>Gunneridae</taxon>
        <taxon>Pentapetalae</taxon>
        <taxon>rosids</taxon>
        <taxon>fabids</taxon>
        <taxon>Malpighiales</taxon>
        <taxon>Linaceae</taxon>
        <taxon>Linum</taxon>
    </lineage>
</organism>
<proteinExistence type="inferred from homology"/>
<evidence type="ECO:0000313" key="9">
    <source>
        <dbReference type="Proteomes" id="UP001154282"/>
    </source>
</evidence>
<dbReference type="EC" id="2.4.1.-" evidence="7"/>
<gene>
    <name evidence="8" type="ORF">LITE_LOCUS23667</name>
</gene>
<dbReference type="Proteomes" id="UP001154282">
    <property type="component" value="Unassembled WGS sequence"/>
</dbReference>
<dbReference type="Pfam" id="PF00201">
    <property type="entry name" value="UDPGT"/>
    <property type="match status" value="1"/>
</dbReference>
<dbReference type="Gene3D" id="3.40.50.2000">
    <property type="entry name" value="Glycogen Phosphorylase B"/>
    <property type="match status" value="2"/>
</dbReference>
<keyword evidence="3 6" id="KW-0328">Glycosyltransferase</keyword>
<dbReference type="AlphaFoldDB" id="A0AAV0LF71"/>
<comment type="pathway">
    <text evidence="1">Pigment biosynthesis; anthocyanin biosynthesis.</text>
</comment>
<comment type="catalytic activity">
    <reaction evidence="5">
        <text>an anthocyanidin + UDP-alpha-D-glucose + H(+) = an anthocyanidin 3-O-beta-D-glucoside + UDP</text>
        <dbReference type="Rhea" id="RHEA:20093"/>
        <dbReference type="ChEBI" id="CHEBI:15378"/>
        <dbReference type="ChEBI" id="CHEBI:16307"/>
        <dbReference type="ChEBI" id="CHEBI:58223"/>
        <dbReference type="ChEBI" id="CHEBI:58885"/>
        <dbReference type="ChEBI" id="CHEBI:143576"/>
        <dbReference type="EC" id="2.4.1.115"/>
    </reaction>
</comment>
<name>A0AAV0LF71_9ROSI</name>
<dbReference type="FunFam" id="3.40.50.2000:FF:000027">
    <property type="entry name" value="Glycosyltransferase"/>
    <property type="match status" value="1"/>
</dbReference>
<dbReference type="PANTHER" id="PTHR11926:SF1551">
    <property type="entry name" value="GLYCOSYLTRANSFERASE"/>
    <property type="match status" value="1"/>
</dbReference>
<evidence type="ECO:0000313" key="8">
    <source>
        <dbReference type="EMBL" id="CAI0433013.1"/>
    </source>
</evidence>
<evidence type="ECO:0000256" key="6">
    <source>
        <dbReference type="RuleBase" id="RU003718"/>
    </source>
</evidence>
<accession>A0AAV0LF71</accession>
<comment type="similarity">
    <text evidence="2 6">Belongs to the UDP-glycosyltransferase family.</text>
</comment>
<evidence type="ECO:0000256" key="4">
    <source>
        <dbReference type="ARBA" id="ARBA00022679"/>
    </source>
</evidence>
<dbReference type="FunFam" id="3.40.50.2000:FF:000065">
    <property type="entry name" value="Glycosyltransferase"/>
    <property type="match status" value="1"/>
</dbReference>
<keyword evidence="9" id="KW-1185">Reference proteome</keyword>
<dbReference type="GO" id="GO:0047213">
    <property type="term" value="F:anthocyanidin 3-O-glucosyltransferase activity"/>
    <property type="evidence" value="ECO:0007669"/>
    <property type="project" value="UniProtKB-EC"/>
</dbReference>
<protein>
    <recommendedName>
        <fullName evidence="7">Glycosyltransferase</fullName>
        <ecNumber evidence="7">2.4.1.-</ecNumber>
    </recommendedName>
</protein>
<sequence length="534" mass="59585">LLTRPYIITYILWDRSTDEYYPEKLAIYLANSNTFLIHPIPKLKAHKTKQDKTMGSKDAALPKKPHAVCIPFPAQSHIKATLKLAKLLHNRGFHITYVNTQFNHNRFLHTRGPHALDGLPDFKFATIPDGLPPSRPDATQDIAAVCNSIRKFMPAPFRELLAQLHNDSNPPVSCVIADTMPFAVDVAREFGIPSVSYWSFAACGFMGFKQFRPLLERGITPFKDDSYLTNGYLETAIEVPGMNNIRLRDLPSFFQTTDPEEPVFHCLMEFAESAARASAILIHTFDALERNVLAALDSIYPGRVYSVGPIQLLVDQIASTHPTLDAISYSLWKEEPECLRWLHTKPPNSVIYVNFGSIATMSKQHLTEFAMGLVSSGVSFLWVIRPDLVTGESAALPPEFQEKAERIGFISGWCPQEEVLNHPAVGGFLTHCGWGSIIESLTAGVPVLCWPFFSDQMINCRMACTEWGMGMEVEKDVKRAAVEKLVKELMNGEKGKEMRNKAEDWGNLARKATGPAGSSALNLDRLVNEVLVPK</sequence>
<dbReference type="InterPro" id="IPR002213">
    <property type="entry name" value="UDP_glucos_trans"/>
</dbReference>
<dbReference type="PANTHER" id="PTHR11926">
    <property type="entry name" value="GLUCOSYL/GLUCURONOSYL TRANSFERASES"/>
    <property type="match status" value="1"/>
</dbReference>
<dbReference type="SUPFAM" id="SSF53756">
    <property type="entry name" value="UDP-Glycosyltransferase/glycogen phosphorylase"/>
    <property type="match status" value="1"/>
</dbReference>
<comment type="caution">
    <text evidence="8">The sequence shown here is derived from an EMBL/GenBank/DDBJ whole genome shotgun (WGS) entry which is preliminary data.</text>
</comment>
<dbReference type="PROSITE" id="PS00375">
    <property type="entry name" value="UDPGT"/>
    <property type="match status" value="1"/>
</dbReference>
<feature type="non-terminal residue" evidence="8">
    <location>
        <position position="1"/>
    </location>
</feature>
<dbReference type="GO" id="GO:0080044">
    <property type="term" value="F:quercetin 7-O-glucosyltransferase activity"/>
    <property type="evidence" value="ECO:0007669"/>
    <property type="project" value="TreeGrafter"/>
</dbReference>
<dbReference type="GO" id="GO:0080043">
    <property type="term" value="F:quercetin 3-O-glucosyltransferase activity"/>
    <property type="evidence" value="ECO:0007669"/>
    <property type="project" value="TreeGrafter"/>
</dbReference>
<keyword evidence="4 6" id="KW-0808">Transferase</keyword>
<reference evidence="8" key="1">
    <citation type="submission" date="2022-08" db="EMBL/GenBank/DDBJ databases">
        <authorList>
            <person name="Gutierrez-Valencia J."/>
        </authorList>
    </citation>
    <scope>NUCLEOTIDE SEQUENCE</scope>
</reference>
<dbReference type="CDD" id="cd03784">
    <property type="entry name" value="GT1_Gtf-like"/>
    <property type="match status" value="1"/>
</dbReference>
<dbReference type="InterPro" id="IPR035595">
    <property type="entry name" value="UDP_glycos_trans_CS"/>
</dbReference>
<evidence type="ECO:0000256" key="3">
    <source>
        <dbReference type="ARBA" id="ARBA00022676"/>
    </source>
</evidence>
<evidence type="ECO:0000256" key="5">
    <source>
        <dbReference type="ARBA" id="ARBA00047606"/>
    </source>
</evidence>
<evidence type="ECO:0000256" key="2">
    <source>
        <dbReference type="ARBA" id="ARBA00009995"/>
    </source>
</evidence>
<evidence type="ECO:0000256" key="7">
    <source>
        <dbReference type="RuleBase" id="RU362057"/>
    </source>
</evidence>